<dbReference type="RefSeq" id="WP_380055301.1">
    <property type="nucleotide sequence ID" value="NZ_JBHSWB010000001.1"/>
</dbReference>
<keyword evidence="1" id="KW-0472">Membrane</keyword>
<gene>
    <name evidence="2" type="ORF">ACFP90_08140</name>
</gene>
<evidence type="ECO:0000313" key="3">
    <source>
        <dbReference type="Proteomes" id="UP001596317"/>
    </source>
</evidence>
<keyword evidence="1" id="KW-0812">Transmembrane</keyword>
<dbReference type="Proteomes" id="UP001596317">
    <property type="component" value="Unassembled WGS sequence"/>
</dbReference>
<feature type="transmembrane region" description="Helical" evidence="1">
    <location>
        <begin position="20"/>
        <end position="37"/>
    </location>
</feature>
<proteinExistence type="predicted"/>
<keyword evidence="1" id="KW-1133">Transmembrane helix</keyword>
<keyword evidence="3" id="KW-1185">Reference proteome</keyword>
<reference evidence="3" key="1">
    <citation type="journal article" date="2019" name="Int. J. Syst. Evol. Microbiol.">
        <title>The Global Catalogue of Microorganisms (GCM) 10K type strain sequencing project: providing services to taxonomists for standard genome sequencing and annotation.</title>
        <authorList>
            <consortium name="The Broad Institute Genomics Platform"/>
            <consortium name="The Broad Institute Genome Sequencing Center for Infectious Disease"/>
            <person name="Wu L."/>
            <person name="Ma J."/>
        </authorList>
    </citation>
    <scope>NUCLEOTIDE SEQUENCE [LARGE SCALE GENOMIC DNA]</scope>
    <source>
        <strain evidence="3">CCUG 63830</strain>
    </source>
</reference>
<dbReference type="EMBL" id="JBHSWB010000001">
    <property type="protein sequence ID" value="MFC6660330.1"/>
    <property type="molecule type" value="Genomic_DNA"/>
</dbReference>
<evidence type="ECO:0000313" key="2">
    <source>
        <dbReference type="EMBL" id="MFC6660330.1"/>
    </source>
</evidence>
<evidence type="ECO:0000256" key="1">
    <source>
        <dbReference type="SAM" id="Phobius"/>
    </source>
</evidence>
<comment type="caution">
    <text evidence="2">The sequence shown here is derived from an EMBL/GenBank/DDBJ whole genome shotgun (WGS) entry which is preliminary data.</text>
</comment>
<accession>A0ABW1ZHF6</accession>
<name>A0ABW1ZHF6_9DEIO</name>
<organism evidence="2 3">
    <name type="scientific">Deinococcus multiflagellatus</name>
    <dbReference type="NCBI Taxonomy" id="1656887"/>
    <lineage>
        <taxon>Bacteria</taxon>
        <taxon>Thermotogati</taxon>
        <taxon>Deinococcota</taxon>
        <taxon>Deinococci</taxon>
        <taxon>Deinococcales</taxon>
        <taxon>Deinococcaceae</taxon>
        <taxon>Deinococcus</taxon>
    </lineage>
</organism>
<protein>
    <submittedName>
        <fullName evidence="2">Uncharacterized protein</fullName>
    </submittedName>
</protein>
<sequence length="45" mass="5186">MRPEPLPLYPELLKFKRQPLALALTASALGLPALLWGRSTWARWR</sequence>